<name>A0A0P0REJ1_9BURK</name>
<dbReference type="AlphaFoldDB" id="A0A0P0REJ1"/>
<evidence type="ECO:0000313" key="1">
    <source>
        <dbReference type="EMBL" id="ALL66963.1"/>
    </source>
</evidence>
<gene>
    <name evidence="1" type="ORF">K788_0008505</name>
</gene>
<dbReference type="KEGG" id="bcai:K788_0008505"/>
<evidence type="ECO:0000313" key="2">
    <source>
        <dbReference type="Proteomes" id="UP000019146"/>
    </source>
</evidence>
<protein>
    <submittedName>
        <fullName evidence="1">Uncharacterized protein</fullName>
    </submittedName>
</protein>
<dbReference type="Proteomes" id="UP000019146">
    <property type="component" value="Chromosome 2"/>
</dbReference>
<accession>A0A0P0REJ1</accession>
<sequence length="48" mass="5134">MRSSQRIRLARDFFHCGAPHGAAPPAAYSPRLPVAVTRAGSRITGLCI</sequence>
<proteinExistence type="predicted"/>
<dbReference type="EMBL" id="CP012747">
    <property type="protein sequence ID" value="ALL66963.1"/>
    <property type="molecule type" value="Genomic_DNA"/>
</dbReference>
<reference evidence="1 2" key="1">
    <citation type="journal article" date="2014" name="Genome Announc.">
        <title>Draft Genome Sequence of the Haloacid-Degrading Burkholderia caribensis Strain MBA4.</title>
        <authorList>
            <person name="Pan Y."/>
            <person name="Kong K.F."/>
            <person name="Tsang J.S."/>
        </authorList>
    </citation>
    <scope>NUCLEOTIDE SEQUENCE [LARGE SCALE GENOMIC DNA]</scope>
    <source>
        <strain evidence="1 2">MBA4</strain>
    </source>
</reference>
<organism evidence="1 2">
    <name type="scientific">Paraburkholderia caribensis MBA4</name>
    <dbReference type="NCBI Taxonomy" id="1323664"/>
    <lineage>
        <taxon>Bacteria</taxon>
        <taxon>Pseudomonadati</taxon>
        <taxon>Pseudomonadota</taxon>
        <taxon>Betaproteobacteria</taxon>
        <taxon>Burkholderiales</taxon>
        <taxon>Burkholderiaceae</taxon>
        <taxon>Paraburkholderia</taxon>
    </lineage>
</organism>